<proteinExistence type="predicted"/>
<accession>A0A9P1D1J4</accession>
<dbReference type="AlphaFoldDB" id="A0A9P1D1J4"/>
<dbReference type="Proteomes" id="UP001152797">
    <property type="component" value="Unassembled WGS sequence"/>
</dbReference>
<dbReference type="EMBL" id="CAMXCT020002959">
    <property type="protein sequence ID" value="CAL1154925.1"/>
    <property type="molecule type" value="Genomic_DNA"/>
</dbReference>
<organism evidence="1">
    <name type="scientific">Cladocopium goreaui</name>
    <dbReference type="NCBI Taxonomy" id="2562237"/>
    <lineage>
        <taxon>Eukaryota</taxon>
        <taxon>Sar</taxon>
        <taxon>Alveolata</taxon>
        <taxon>Dinophyceae</taxon>
        <taxon>Suessiales</taxon>
        <taxon>Symbiodiniaceae</taxon>
        <taxon>Cladocopium</taxon>
    </lineage>
</organism>
<comment type="caution">
    <text evidence="1">The sequence shown here is derived from an EMBL/GenBank/DDBJ whole genome shotgun (WGS) entry which is preliminary data.</text>
</comment>
<evidence type="ECO:0000313" key="2">
    <source>
        <dbReference type="EMBL" id="CAL1154925.1"/>
    </source>
</evidence>
<dbReference type="EMBL" id="CAMXCT030002959">
    <property type="protein sequence ID" value="CAL4788862.1"/>
    <property type="molecule type" value="Genomic_DNA"/>
</dbReference>
<keyword evidence="3" id="KW-1185">Reference proteome</keyword>
<reference evidence="2" key="2">
    <citation type="submission" date="2024-04" db="EMBL/GenBank/DDBJ databases">
        <authorList>
            <person name="Chen Y."/>
            <person name="Shah S."/>
            <person name="Dougan E. K."/>
            <person name="Thang M."/>
            <person name="Chan C."/>
        </authorList>
    </citation>
    <scope>NUCLEOTIDE SEQUENCE [LARGE SCALE GENOMIC DNA]</scope>
</reference>
<evidence type="ECO:0000313" key="3">
    <source>
        <dbReference type="Proteomes" id="UP001152797"/>
    </source>
</evidence>
<evidence type="ECO:0000313" key="1">
    <source>
        <dbReference type="EMBL" id="CAI4001550.1"/>
    </source>
</evidence>
<sequence length="70" mass="8078">MQGTRRSSLTFCAMTCWRTLDTEARATSWKRHCCTALPRTKKALCTSWSSLTLWQSLLKLTLVFSLFELC</sequence>
<name>A0A9P1D1J4_9DINO</name>
<reference evidence="1" key="1">
    <citation type="submission" date="2022-10" db="EMBL/GenBank/DDBJ databases">
        <authorList>
            <person name="Chen Y."/>
            <person name="Dougan E. K."/>
            <person name="Chan C."/>
            <person name="Rhodes N."/>
            <person name="Thang M."/>
        </authorList>
    </citation>
    <scope>NUCLEOTIDE SEQUENCE</scope>
</reference>
<dbReference type="EMBL" id="CAMXCT010002959">
    <property type="protein sequence ID" value="CAI4001550.1"/>
    <property type="molecule type" value="Genomic_DNA"/>
</dbReference>
<protein>
    <submittedName>
        <fullName evidence="1">Uncharacterized protein</fullName>
    </submittedName>
</protein>
<gene>
    <name evidence="1" type="ORF">C1SCF055_LOCUS27589</name>
</gene>